<dbReference type="SUPFAM" id="SSF56281">
    <property type="entry name" value="Metallo-hydrolase/oxidoreductase"/>
    <property type="match status" value="1"/>
</dbReference>
<dbReference type="InterPro" id="IPR001279">
    <property type="entry name" value="Metallo-B-lactamas"/>
</dbReference>
<name>A0A2W7TU55_9FLAO</name>
<dbReference type="GO" id="GO:0008270">
    <property type="term" value="F:zinc ion binding"/>
    <property type="evidence" value="ECO:0007669"/>
    <property type="project" value="InterPro"/>
</dbReference>
<dbReference type="Gene3D" id="3.60.15.10">
    <property type="entry name" value="Ribonuclease Z/Hydroxyacylglutathione hydrolase-like"/>
    <property type="match status" value="1"/>
</dbReference>
<evidence type="ECO:0000313" key="3">
    <source>
        <dbReference type="Proteomes" id="UP000249177"/>
    </source>
</evidence>
<keyword evidence="3" id="KW-1185">Reference proteome</keyword>
<dbReference type="RefSeq" id="WP_111409100.1">
    <property type="nucleotide sequence ID" value="NZ_QKXH01000003.1"/>
</dbReference>
<dbReference type="PANTHER" id="PTHR15032:SF4">
    <property type="entry name" value="N-ACYL-PHOSPHATIDYLETHANOLAMINE-HYDROLYZING PHOSPHOLIPASE D"/>
    <property type="match status" value="1"/>
</dbReference>
<feature type="domain" description="Metallo-beta-lactamase" evidence="1">
    <location>
        <begin position="98"/>
        <end position="294"/>
    </location>
</feature>
<dbReference type="EMBL" id="QKXH01000003">
    <property type="protein sequence ID" value="PZX94063.1"/>
    <property type="molecule type" value="Genomic_DNA"/>
</dbReference>
<dbReference type="InterPro" id="IPR024884">
    <property type="entry name" value="NAPE-PLD"/>
</dbReference>
<gene>
    <name evidence="2" type="ORF">DOS84_05400</name>
</gene>
<dbReference type="PANTHER" id="PTHR15032">
    <property type="entry name" value="N-ACYL-PHOSPHATIDYLETHANOLAMINE-HYDROLYZING PHOSPHOLIPASE D"/>
    <property type="match status" value="1"/>
</dbReference>
<dbReference type="GO" id="GO:0005737">
    <property type="term" value="C:cytoplasm"/>
    <property type="evidence" value="ECO:0007669"/>
    <property type="project" value="TreeGrafter"/>
</dbReference>
<dbReference type="PIRSF" id="PIRSF038896">
    <property type="entry name" value="NAPE-PLD"/>
    <property type="match status" value="1"/>
</dbReference>
<proteinExistence type="predicted"/>
<protein>
    <recommendedName>
        <fullName evidence="1">Metallo-beta-lactamase domain-containing protein</fullName>
    </recommendedName>
</protein>
<reference evidence="2 3" key="1">
    <citation type="submission" date="2018-06" db="EMBL/GenBank/DDBJ databases">
        <title>Flavobacterium sp IMCC34762, genome.</title>
        <authorList>
            <person name="Joung Y."/>
            <person name="Cho J."/>
            <person name="Song J."/>
        </authorList>
    </citation>
    <scope>NUCLEOTIDE SEQUENCE [LARGE SCALE GENOMIC DNA]</scope>
    <source>
        <strain evidence="2 3">IMCC34762</strain>
    </source>
</reference>
<dbReference type="GO" id="GO:0070290">
    <property type="term" value="F:N-acylphosphatidylethanolamine-specific phospholipase D activity"/>
    <property type="evidence" value="ECO:0007669"/>
    <property type="project" value="InterPro"/>
</dbReference>
<dbReference type="InterPro" id="IPR036866">
    <property type="entry name" value="RibonucZ/Hydroxyglut_hydro"/>
</dbReference>
<dbReference type="OrthoDB" id="9805728at2"/>
<evidence type="ECO:0000313" key="2">
    <source>
        <dbReference type="EMBL" id="PZX94063.1"/>
    </source>
</evidence>
<comment type="caution">
    <text evidence="2">The sequence shown here is derived from an EMBL/GenBank/DDBJ whole genome shotgun (WGS) entry which is preliminary data.</text>
</comment>
<evidence type="ECO:0000259" key="1">
    <source>
        <dbReference type="Pfam" id="PF12706"/>
    </source>
</evidence>
<organism evidence="2 3">
    <name type="scientific">Flavobacterium aquariorum</name>
    <dbReference type="NCBI Taxonomy" id="2217670"/>
    <lineage>
        <taxon>Bacteria</taxon>
        <taxon>Pseudomonadati</taxon>
        <taxon>Bacteroidota</taxon>
        <taxon>Flavobacteriia</taxon>
        <taxon>Flavobacteriales</taxon>
        <taxon>Flavobacteriaceae</taxon>
        <taxon>Flavobacterium</taxon>
    </lineage>
</organism>
<dbReference type="Pfam" id="PF12706">
    <property type="entry name" value="Lactamase_B_2"/>
    <property type="match status" value="1"/>
</dbReference>
<dbReference type="AlphaFoldDB" id="A0A2W7TU55"/>
<sequence>MRKQFGAKAKKSDIEKYSKSKYWNGKIFENLEVTKMNISIQTLPKLLYKQFCKKEAREPQKPLSIIPFDKELFIKSYQSMRSIWYGHSAILMRLDNKTILIDPMLGSNAAPIAPFAIQRFSKNTLDLIDEFPEIDLVLISHDHYDHLDYDSIQKLKRKTKQFYVALGVKRHLVSWGIPENTITEFDWWDEIPFDRIQITFTPTRHFSGRGLADRAKSLWGGWALKTTTENIWFSGDSGYGVHFKEIGTRLGPFDLAFMECGQYNENWHKIHMYPEESIQASIDANVKNMMPVHWAGFALAQHTWSEPVERFIQEATSKNLKYCLPQMGELFGSNHSATDAWWINQI</sequence>
<dbReference type="Proteomes" id="UP000249177">
    <property type="component" value="Unassembled WGS sequence"/>
</dbReference>
<accession>A0A2W7TU55</accession>